<dbReference type="EMBL" id="JAATIP010000065">
    <property type="protein sequence ID" value="KAF4380385.1"/>
    <property type="molecule type" value="Genomic_DNA"/>
</dbReference>
<dbReference type="InterPro" id="IPR035979">
    <property type="entry name" value="RBD_domain_sf"/>
</dbReference>
<name>A0A7J6GBP0_CANSA</name>
<dbReference type="InterPro" id="IPR012677">
    <property type="entry name" value="Nucleotide-bd_a/b_plait_sf"/>
</dbReference>
<dbReference type="PROSITE" id="PS50102">
    <property type="entry name" value="RRM"/>
    <property type="match status" value="1"/>
</dbReference>
<evidence type="ECO:0000259" key="5">
    <source>
        <dbReference type="PROSITE" id="PS50102"/>
    </source>
</evidence>
<dbReference type="PANTHER" id="PTHR48032:SF6">
    <property type="entry name" value="RNA-BINDING (RRM_RBD_RNP MOTIFS) FAMILY PROTEIN"/>
    <property type="match status" value="1"/>
</dbReference>
<dbReference type="InterPro" id="IPR000504">
    <property type="entry name" value="RRM_dom"/>
</dbReference>
<accession>A0A7J6GBP0</accession>
<dbReference type="Gene3D" id="3.30.70.330">
    <property type="match status" value="1"/>
</dbReference>
<dbReference type="SUPFAM" id="SSF54928">
    <property type="entry name" value="RNA-binding domain, RBD"/>
    <property type="match status" value="1"/>
</dbReference>
<gene>
    <name evidence="6" type="ORF">F8388_024678</name>
</gene>
<evidence type="ECO:0000256" key="2">
    <source>
        <dbReference type="ARBA" id="ARBA00022884"/>
    </source>
</evidence>
<dbReference type="GO" id="GO:0003729">
    <property type="term" value="F:mRNA binding"/>
    <property type="evidence" value="ECO:0007669"/>
    <property type="project" value="TreeGrafter"/>
</dbReference>
<dbReference type="AlphaFoldDB" id="A0A7J6GBP0"/>
<dbReference type="Proteomes" id="UP000525078">
    <property type="component" value="Unassembled WGS sequence"/>
</dbReference>
<evidence type="ECO:0000256" key="4">
    <source>
        <dbReference type="SAM" id="Phobius"/>
    </source>
</evidence>
<reference evidence="6 7" key="1">
    <citation type="journal article" date="2020" name="bioRxiv">
        <title>Sequence and annotation of 42 cannabis genomes reveals extensive copy number variation in cannabinoid synthesis and pathogen resistance genes.</title>
        <authorList>
            <person name="Mckernan K.J."/>
            <person name="Helbert Y."/>
            <person name="Kane L.T."/>
            <person name="Ebling H."/>
            <person name="Zhang L."/>
            <person name="Liu B."/>
            <person name="Eaton Z."/>
            <person name="Mclaughlin S."/>
            <person name="Kingan S."/>
            <person name="Baybayan P."/>
            <person name="Concepcion G."/>
            <person name="Jordan M."/>
            <person name="Riva A."/>
            <person name="Barbazuk W."/>
            <person name="Harkins T."/>
        </authorList>
    </citation>
    <scope>NUCLEOTIDE SEQUENCE [LARGE SCALE GENOMIC DNA]</scope>
    <source>
        <strain evidence="7">cv. Jamaican Lion 4</strain>
        <tissue evidence="6">Leaf</tissue>
    </source>
</reference>
<keyword evidence="4" id="KW-0472">Membrane</keyword>
<dbReference type="PANTHER" id="PTHR48032">
    <property type="entry name" value="RNA-BINDING PROTEIN MUSASHI HOMOLOG RBP6"/>
    <property type="match status" value="1"/>
</dbReference>
<comment type="caution">
    <text evidence="6">The sequence shown here is derived from an EMBL/GenBank/DDBJ whole genome shotgun (WGS) entry which is preliminary data.</text>
</comment>
<evidence type="ECO:0000256" key="3">
    <source>
        <dbReference type="PROSITE-ProRule" id="PRU00176"/>
    </source>
</evidence>
<dbReference type="Pfam" id="PF00076">
    <property type="entry name" value="RRM_1"/>
    <property type="match status" value="1"/>
</dbReference>
<proteinExistence type="predicted"/>
<evidence type="ECO:0000313" key="6">
    <source>
        <dbReference type="EMBL" id="KAF4380385.1"/>
    </source>
</evidence>
<feature type="domain" description="RRM" evidence="5">
    <location>
        <begin position="9"/>
        <end position="91"/>
    </location>
</feature>
<keyword evidence="2 3" id="KW-0694">RNA-binding</keyword>
<dbReference type="GO" id="GO:0006417">
    <property type="term" value="P:regulation of translation"/>
    <property type="evidence" value="ECO:0007669"/>
    <property type="project" value="TreeGrafter"/>
</dbReference>
<evidence type="ECO:0000313" key="7">
    <source>
        <dbReference type="Proteomes" id="UP000525078"/>
    </source>
</evidence>
<dbReference type="SMART" id="SM00360">
    <property type="entry name" value="RRM"/>
    <property type="match status" value="1"/>
</dbReference>
<protein>
    <recommendedName>
        <fullName evidence="5">RRM domain-containing protein</fullName>
    </recommendedName>
</protein>
<sequence>MESTRFNKKKIFIGGLPHQIEEAELKTYFSDFGTVVTIEILREKITDKGRGFGFVTFDSEEAVEKVLENKFYNLKEKQIEVKMAEVKTNRKNRNIPTTANNLNQSLPNLASQIYYPNPNPFEVHPNYWMPYYNSMIPTPYPYQYGKNPMNIGVNFMIPNQYPYLAPARGTFSLDHGVHRLLCIEKIERSSSSPSSYSVLRECDVFNLKSCGFDESLALILQSLERSRKKMLASKTEESVRVGGSSILQPQYTRESSAMVLPAQSRTEQLRPSMAPTDFTILKTIYFLSPCGILLSVLLYAKCEGDMGEFDRILGLAEIWSSTGPLWFLCSSLRIF</sequence>
<keyword evidence="4" id="KW-0812">Transmembrane</keyword>
<keyword evidence="1" id="KW-0677">Repeat</keyword>
<evidence type="ECO:0000256" key="1">
    <source>
        <dbReference type="ARBA" id="ARBA00022737"/>
    </source>
</evidence>
<organism evidence="6 7">
    <name type="scientific">Cannabis sativa</name>
    <name type="common">Hemp</name>
    <name type="synonym">Marijuana</name>
    <dbReference type="NCBI Taxonomy" id="3483"/>
    <lineage>
        <taxon>Eukaryota</taxon>
        <taxon>Viridiplantae</taxon>
        <taxon>Streptophyta</taxon>
        <taxon>Embryophyta</taxon>
        <taxon>Tracheophyta</taxon>
        <taxon>Spermatophyta</taxon>
        <taxon>Magnoliopsida</taxon>
        <taxon>eudicotyledons</taxon>
        <taxon>Gunneridae</taxon>
        <taxon>Pentapetalae</taxon>
        <taxon>rosids</taxon>
        <taxon>fabids</taxon>
        <taxon>Rosales</taxon>
        <taxon>Cannabaceae</taxon>
        <taxon>Cannabis</taxon>
    </lineage>
</organism>
<feature type="transmembrane region" description="Helical" evidence="4">
    <location>
        <begin position="280"/>
        <end position="300"/>
    </location>
</feature>
<keyword evidence="4" id="KW-1133">Transmembrane helix</keyword>